<reference evidence="2 3" key="1">
    <citation type="submission" date="2024-01" db="EMBL/GenBank/DDBJ databases">
        <title>The genomes of 5 underutilized Papilionoideae crops provide insights into root nodulation and disease resistanc.</title>
        <authorList>
            <person name="Jiang F."/>
        </authorList>
    </citation>
    <scope>NUCLEOTIDE SEQUENCE [LARGE SCALE GENOMIC DNA]</scope>
    <source>
        <strain evidence="2">LVBAO_FW01</strain>
        <tissue evidence="2">Leaves</tissue>
    </source>
</reference>
<gene>
    <name evidence="2" type="ORF">VNO77_15202</name>
</gene>
<evidence type="ECO:0000256" key="1">
    <source>
        <dbReference type="SAM" id="MobiDB-lite"/>
    </source>
</evidence>
<dbReference type="Proteomes" id="UP001367508">
    <property type="component" value="Unassembled WGS sequence"/>
</dbReference>
<evidence type="ECO:0000313" key="3">
    <source>
        <dbReference type="Proteomes" id="UP001367508"/>
    </source>
</evidence>
<evidence type="ECO:0000313" key="2">
    <source>
        <dbReference type="EMBL" id="KAK7344937.1"/>
    </source>
</evidence>
<dbReference type="AlphaFoldDB" id="A0AAN9LZB9"/>
<proteinExistence type="predicted"/>
<accession>A0AAN9LZB9</accession>
<sequence>MQTRPLSMECSSMQKANICSSSMHGKPSQPPGPLCTKPKGRCRDVEGTTKGRAGSHMEPFLGLYECQQALWGLLHKLESENPFRIMKLVLAAKRGHGVESRVVDLALGLAVSSSLTTKINFKSNVLDRYWGCVSNSSASFSLDSTTPMLFSFLRGFAID</sequence>
<dbReference type="EMBL" id="JAYMYQ010000003">
    <property type="protein sequence ID" value="KAK7344937.1"/>
    <property type="molecule type" value="Genomic_DNA"/>
</dbReference>
<name>A0AAN9LZB9_CANGL</name>
<keyword evidence="3" id="KW-1185">Reference proteome</keyword>
<protein>
    <submittedName>
        <fullName evidence="2">Uncharacterized protein</fullName>
    </submittedName>
</protein>
<feature type="region of interest" description="Disordered" evidence="1">
    <location>
        <begin position="20"/>
        <end position="39"/>
    </location>
</feature>
<comment type="caution">
    <text evidence="2">The sequence shown here is derived from an EMBL/GenBank/DDBJ whole genome shotgun (WGS) entry which is preliminary data.</text>
</comment>
<organism evidence="2 3">
    <name type="scientific">Canavalia gladiata</name>
    <name type="common">Sword bean</name>
    <name type="synonym">Dolichos gladiatus</name>
    <dbReference type="NCBI Taxonomy" id="3824"/>
    <lineage>
        <taxon>Eukaryota</taxon>
        <taxon>Viridiplantae</taxon>
        <taxon>Streptophyta</taxon>
        <taxon>Embryophyta</taxon>
        <taxon>Tracheophyta</taxon>
        <taxon>Spermatophyta</taxon>
        <taxon>Magnoliopsida</taxon>
        <taxon>eudicotyledons</taxon>
        <taxon>Gunneridae</taxon>
        <taxon>Pentapetalae</taxon>
        <taxon>rosids</taxon>
        <taxon>fabids</taxon>
        <taxon>Fabales</taxon>
        <taxon>Fabaceae</taxon>
        <taxon>Papilionoideae</taxon>
        <taxon>50 kb inversion clade</taxon>
        <taxon>NPAAA clade</taxon>
        <taxon>indigoferoid/millettioid clade</taxon>
        <taxon>Phaseoleae</taxon>
        <taxon>Canavalia</taxon>
    </lineage>
</organism>